<keyword evidence="5 7" id="KW-1133">Transmembrane helix</keyword>
<comment type="similarity">
    <text evidence="2">Belongs to the MmpS family.</text>
</comment>
<keyword evidence="9" id="KW-1185">Reference proteome</keyword>
<evidence type="ECO:0000256" key="1">
    <source>
        <dbReference type="ARBA" id="ARBA00004236"/>
    </source>
</evidence>
<evidence type="ECO:0000256" key="3">
    <source>
        <dbReference type="ARBA" id="ARBA00022475"/>
    </source>
</evidence>
<gene>
    <name evidence="8" type="ORF">ACK4CT_19125</name>
</gene>
<comment type="subcellular location">
    <subcellularLocation>
        <location evidence="1">Cell membrane</location>
    </subcellularLocation>
</comment>
<keyword evidence="6 7" id="KW-0472">Membrane</keyword>
<dbReference type="Proteomes" id="UP001635816">
    <property type="component" value="Unassembled WGS sequence"/>
</dbReference>
<proteinExistence type="inferred from homology"/>
<dbReference type="EMBL" id="JBKBDD010000006">
    <property type="protein sequence ID" value="MFN6545305.1"/>
    <property type="molecule type" value="Genomic_DNA"/>
</dbReference>
<protein>
    <submittedName>
        <fullName evidence="8">MmpS family protein</fullName>
    </submittedName>
</protein>
<evidence type="ECO:0000313" key="8">
    <source>
        <dbReference type="EMBL" id="MFN6545305.1"/>
    </source>
</evidence>
<organism evidence="8 9">
    <name type="scientific">Mycolicibacterium nivoides</name>
    <dbReference type="NCBI Taxonomy" id="2487344"/>
    <lineage>
        <taxon>Bacteria</taxon>
        <taxon>Bacillati</taxon>
        <taxon>Actinomycetota</taxon>
        <taxon>Actinomycetes</taxon>
        <taxon>Mycobacteriales</taxon>
        <taxon>Mycobacteriaceae</taxon>
        <taxon>Mycolicibacterium</taxon>
    </lineage>
</organism>
<reference evidence="8 9" key="1">
    <citation type="submission" date="2024-12" db="EMBL/GenBank/DDBJ databases">
        <title>The coexistence of Mycolicibacterium septicum and Mycolicibacterium nivoides in clinical samples.</title>
        <authorList>
            <person name="Wang C."/>
            <person name="Feng Y."/>
            <person name="Zong Z."/>
        </authorList>
    </citation>
    <scope>NUCLEOTIDE SEQUENCE [LARGE SCALE GENOMIC DNA]</scope>
    <source>
        <strain evidence="8 9">120309</strain>
    </source>
</reference>
<evidence type="ECO:0000256" key="5">
    <source>
        <dbReference type="ARBA" id="ARBA00022989"/>
    </source>
</evidence>
<keyword evidence="4 7" id="KW-0812">Transmembrane</keyword>
<dbReference type="RefSeq" id="WP_409543988.1">
    <property type="nucleotide sequence ID" value="NZ_JBKBDD010000006.1"/>
</dbReference>
<keyword evidence="3" id="KW-1003">Cell membrane</keyword>
<dbReference type="Pfam" id="PF05423">
    <property type="entry name" value="Mycobact_memb"/>
    <property type="match status" value="1"/>
</dbReference>
<evidence type="ECO:0000256" key="7">
    <source>
        <dbReference type="SAM" id="Phobius"/>
    </source>
</evidence>
<evidence type="ECO:0000313" key="9">
    <source>
        <dbReference type="Proteomes" id="UP001635816"/>
    </source>
</evidence>
<dbReference type="InterPro" id="IPR038468">
    <property type="entry name" value="MmpS_C"/>
</dbReference>
<sequence length="161" mass="17356">MINATTNATKTPRRKQFSLSGLAKKFWIPLIIIAVVLVGGFTVMRVRTFFGSGDGTGIASAKVDDTKPFDPKVVVYEIYGQPGATADVNYLDLDAQPQRIDGVSLPWTLRLESTAPSVFPNIVAQGDGSSISCRITVDDELKDERTSNGVNAQTFCLVKSA</sequence>
<feature type="transmembrane region" description="Helical" evidence="7">
    <location>
        <begin position="26"/>
        <end position="44"/>
    </location>
</feature>
<evidence type="ECO:0000256" key="4">
    <source>
        <dbReference type="ARBA" id="ARBA00022692"/>
    </source>
</evidence>
<name>A0ABW9LCI0_9MYCO</name>
<accession>A0ABW9LCI0</accession>
<evidence type="ECO:0000256" key="6">
    <source>
        <dbReference type="ARBA" id="ARBA00023136"/>
    </source>
</evidence>
<evidence type="ECO:0000256" key="2">
    <source>
        <dbReference type="ARBA" id="ARBA00007531"/>
    </source>
</evidence>
<comment type="caution">
    <text evidence="8">The sequence shown here is derived from an EMBL/GenBank/DDBJ whole genome shotgun (WGS) entry which is preliminary data.</text>
</comment>
<dbReference type="InterPro" id="IPR008693">
    <property type="entry name" value="MmpS"/>
</dbReference>
<dbReference type="Gene3D" id="2.60.40.2880">
    <property type="entry name" value="MmpS1-5, C-terminal soluble domain"/>
    <property type="match status" value="1"/>
</dbReference>